<dbReference type="RefSeq" id="WP_179752910.1">
    <property type="nucleotide sequence ID" value="NZ_JACCBU010000001.1"/>
</dbReference>
<evidence type="ECO:0000259" key="1">
    <source>
        <dbReference type="Pfam" id="PF04685"/>
    </source>
</evidence>
<evidence type="ECO:0000259" key="2">
    <source>
        <dbReference type="Pfam" id="PF12215"/>
    </source>
</evidence>
<dbReference type="GO" id="GO:0005975">
    <property type="term" value="P:carbohydrate metabolic process"/>
    <property type="evidence" value="ECO:0007669"/>
    <property type="project" value="InterPro"/>
</dbReference>
<dbReference type="PANTHER" id="PTHR12654:SF0">
    <property type="entry name" value="NON-LYSOSOMAL GLUCOSYLCERAMIDASE"/>
    <property type="match status" value="1"/>
</dbReference>
<organism evidence="3 4">
    <name type="scientific">Microlunatus parietis</name>
    <dbReference type="NCBI Taxonomy" id="682979"/>
    <lineage>
        <taxon>Bacteria</taxon>
        <taxon>Bacillati</taxon>
        <taxon>Actinomycetota</taxon>
        <taxon>Actinomycetes</taxon>
        <taxon>Propionibacteriales</taxon>
        <taxon>Propionibacteriaceae</taxon>
        <taxon>Microlunatus</taxon>
    </lineage>
</organism>
<dbReference type="EMBL" id="JACCBU010000001">
    <property type="protein sequence ID" value="NYE72247.1"/>
    <property type="molecule type" value="Genomic_DNA"/>
</dbReference>
<dbReference type="InterPro" id="IPR024462">
    <property type="entry name" value="GH116_N"/>
</dbReference>
<reference evidence="3 4" key="1">
    <citation type="submission" date="2020-07" db="EMBL/GenBank/DDBJ databases">
        <title>Sequencing the genomes of 1000 actinobacteria strains.</title>
        <authorList>
            <person name="Klenk H.-P."/>
        </authorList>
    </citation>
    <scope>NUCLEOTIDE SEQUENCE [LARGE SCALE GENOMIC DNA]</scope>
    <source>
        <strain evidence="3 4">DSM 22083</strain>
    </source>
</reference>
<accession>A0A7Y9I8N9</accession>
<dbReference type="InterPro" id="IPR006775">
    <property type="entry name" value="GH116_catalytic"/>
</dbReference>
<dbReference type="AlphaFoldDB" id="A0A7Y9I8N9"/>
<protein>
    <submittedName>
        <fullName evidence="3">Uncharacterized protein (DUF608 family)</fullName>
    </submittedName>
</protein>
<feature type="domain" description="Glycosyl-hydrolase family 116 N-terminal" evidence="2">
    <location>
        <begin position="25"/>
        <end position="346"/>
    </location>
</feature>
<dbReference type="PANTHER" id="PTHR12654">
    <property type="entry name" value="BILE ACID BETA-GLUCOSIDASE-RELATED"/>
    <property type="match status" value="1"/>
</dbReference>
<feature type="domain" description="Glycosyl-hydrolase family 116 catalytic region" evidence="1">
    <location>
        <begin position="473"/>
        <end position="744"/>
    </location>
</feature>
<evidence type="ECO:0000313" key="3">
    <source>
        <dbReference type="EMBL" id="NYE72247.1"/>
    </source>
</evidence>
<comment type="caution">
    <text evidence="3">The sequence shown here is derived from an EMBL/GenBank/DDBJ whole genome shotgun (WGS) entry which is preliminary data.</text>
</comment>
<gene>
    <name evidence="3" type="ORF">BKA15_003576</name>
</gene>
<proteinExistence type="predicted"/>
<name>A0A7Y9I8N9_9ACTN</name>
<sequence>MPTEQPADLHLASTHPLGPDATVAAFPLGGIGTGNVSIGARGEFRDWEMQNSPGKGNLLPFTFCSIDVRPADGADGEAVTKVLEARFPGPHEGEDGYGWGRVAGLPRFQSAEMLGRYPLLTTDFADDRVPVRPSLEAFTPLVPLDPAESGLPTAVLRYRVHNPTDRAQQVTLALSLASPVGMDGWRHNGFPTYATAPSVEYREGDGIRGLSFAAAGDPGAFGYGTATLTTLHDDVSVKPQWLVGHWSDGVQAFWNDLTADGRLEAETRQSYDDKPPTGGARIGSLALHRTLAPGETGDFEYVLSWHVPNRHRAWDERGELYHQVVLNHYATRFKDAWAVAGHVHEHLPVLEASTRGFTDALFDSTLPAEVIDAAAASLSVARSTTCFMIDNGTPEGQFLAWEGSFDREGSCLGTCTHVWNYAQTLAYVFPSLERSARRNEFLTETDEGGRMHFRSQRVFGGTQPWDFEHPAVDGQLGTVLRMYREWRFSGDDQFLADLWPKVAEAVDFAFGYWDPDGDLILESVQHNTYDIEFHGPNPLGSVMFYGALRAAAAMAEQVGDQDRAKRYADAASTGAKAMDELLFNGEFYVQKLDDVDAYRYQFGVGVLSDQLLGQFLAHIAGLGHLLDQDHVRSAIKAVYDHNFRSDLSEHVSVQRTYALNDEAGLILCSWPDGGRPKLPFVYSDEVWTGIEYQVAAHLIFEGFVDEGLTITRAVRQRFTGRNRNPWNEAECGNHYARSMASWALIIACTGFDWDAGTRRLAFAPVVGDHGRPFRTLFTTGTAQGRVTITGDSAELTVDHGSLDVAELVINNRSFTPADQGPVPAGRTARFTAA</sequence>
<dbReference type="SUPFAM" id="SSF48208">
    <property type="entry name" value="Six-hairpin glycosidases"/>
    <property type="match status" value="1"/>
</dbReference>
<dbReference type="Gene3D" id="1.50.10.10">
    <property type="match status" value="1"/>
</dbReference>
<dbReference type="Pfam" id="PF12215">
    <property type="entry name" value="Glyco_hydr_116N"/>
    <property type="match status" value="1"/>
</dbReference>
<dbReference type="Proteomes" id="UP000569914">
    <property type="component" value="Unassembled WGS sequence"/>
</dbReference>
<keyword evidence="4" id="KW-1185">Reference proteome</keyword>
<dbReference type="InterPro" id="IPR012341">
    <property type="entry name" value="6hp_glycosidase-like_sf"/>
</dbReference>
<dbReference type="InterPro" id="IPR008928">
    <property type="entry name" value="6-hairpin_glycosidase_sf"/>
</dbReference>
<dbReference type="InterPro" id="IPR052566">
    <property type="entry name" value="Non-lysos_glucosylceramidase"/>
</dbReference>
<dbReference type="GO" id="GO:0004553">
    <property type="term" value="F:hydrolase activity, hydrolyzing O-glycosyl compounds"/>
    <property type="evidence" value="ECO:0007669"/>
    <property type="project" value="InterPro"/>
</dbReference>
<evidence type="ECO:0000313" key="4">
    <source>
        <dbReference type="Proteomes" id="UP000569914"/>
    </source>
</evidence>
<dbReference type="Pfam" id="PF04685">
    <property type="entry name" value="DUF608"/>
    <property type="match status" value="1"/>
</dbReference>